<dbReference type="AlphaFoldDB" id="A0A9Q9CSP3"/>
<keyword evidence="6" id="KW-0560">Oxidoreductase</keyword>
<comment type="similarity">
    <text evidence="2">Belongs to the organic radical-activating enzymes family.</text>
</comment>
<organism evidence="13 15">
    <name type="scientific">Turicibacter bilis</name>
    <dbReference type="NCBI Taxonomy" id="2735723"/>
    <lineage>
        <taxon>Bacteria</taxon>
        <taxon>Bacillati</taxon>
        <taxon>Bacillota</taxon>
        <taxon>Erysipelotrichia</taxon>
        <taxon>Erysipelotrichales</taxon>
        <taxon>Turicibacteraceae</taxon>
        <taxon>Turicibacter</taxon>
    </lineage>
</organism>
<dbReference type="PANTHER" id="PTHR30352:SF13">
    <property type="entry name" value="GLYCYL-RADICAL ENZYME ACTIVATING ENZYME YJJW-RELATED"/>
    <property type="match status" value="1"/>
</dbReference>
<accession>A0A9Q9CSP3</accession>
<comment type="catalytic activity">
    <reaction evidence="9">
        <text>glycyl-[protein] + reduced [flavodoxin] + S-adenosyl-L-methionine = glycin-2-yl radical-[protein] + semiquinone [flavodoxin] + 5'-deoxyadenosine + L-methionine + H(+)</text>
        <dbReference type="Rhea" id="RHEA:61976"/>
        <dbReference type="Rhea" id="RHEA-COMP:10622"/>
        <dbReference type="Rhea" id="RHEA-COMP:14480"/>
        <dbReference type="Rhea" id="RHEA-COMP:15993"/>
        <dbReference type="Rhea" id="RHEA-COMP:15994"/>
        <dbReference type="ChEBI" id="CHEBI:15378"/>
        <dbReference type="ChEBI" id="CHEBI:17319"/>
        <dbReference type="ChEBI" id="CHEBI:29947"/>
        <dbReference type="ChEBI" id="CHEBI:32722"/>
        <dbReference type="ChEBI" id="CHEBI:57618"/>
        <dbReference type="ChEBI" id="CHEBI:57844"/>
        <dbReference type="ChEBI" id="CHEBI:59789"/>
        <dbReference type="ChEBI" id="CHEBI:140311"/>
    </reaction>
</comment>
<dbReference type="SFLD" id="SFLDF00392">
    <property type="entry name" value="YjjI_activase"/>
    <property type="match status" value="1"/>
</dbReference>
<dbReference type="SFLD" id="SFLDG01066">
    <property type="entry name" value="organic_radical-activating_enz"/>
    <property type="match status" value="1"/>
</dbReference>
<feature type="domain" description="4Fe-4S ferredoxin-type" evidence="10">
    <location>
        <begin position="37"/>
        <end position="64"/>
    </location>
</feature>
<evidence type="ECO:0000256" key="5">
    <source>
        <dbReference type="ARBA" id="ARBA00022723"/>
    </source>
</evidence>
<evidence type="ECO:0000313" key="12">
    <source>
        <dbReference type="EMBL" id="UUF05435.1"/>
    </source>
</evidence>
<dbReference type="Gene3D" id="3.20.20.70">
    <property type="entry name" value="Aldolase class I"/>
    <property type="match status" value="1"/>
</dbReference>
<evidence type="ECO:0000256" key="6">
    <source>
        <dbReference type="ARBA" id="ARBA00023002"/>
    </source>
</evidence>
<evidence type="ECO:0000256" key="9">
    <source>
        <dbReference type="ARBA" id="ARBA00047365"/>
    </source>
</evidence>
<dbReference type="Pfam" id="PF04055">
    <property type="entry name" value="Radical_SAM"/>
    <property type="match status" value="1"/>
</dbReference>
<dbReference type="InterPro" id="IPR007197">
    <property type="entry name" value="rSAM"/>
</dbReference>
<evidence type="ECO:0000256" key="8">
    <source>
        <dbReference type="ARBA" id="ARBA00023014"/>
    </source>
</evidence>
<keyword evidence="5" id="KW-0479">Metal-binding</keyword>
<feature type="domain" description="4Fe-4S ferredoxin-type" evidence="10">
    <location>
        <begin position="66"/>
        <end position="95"/>
    </location>
</feature>
<dbReference type="PROSITE" id="PS51918">
    <property type="entry name" value="RADICAL_SAM"/>
    <property type="match status" value="1"/>
</dbReference>
<dbReference type="InterPro" id="IPR013785">
    <property type="entry name" value="Aldolase_TIM"/>
</dbReference>
<evidence type="ECO:0000256" key="7">
    <source>
        <dbReference type="ARBA" id="ARBA00023004"/>
    </source>
</evidence>
<dbReference type="RefSeq" id="WP_055305299.1">
    <property type="nucleotide sequence ID" value="NZ_CP071249.1"/>
</dbReference>
<dbReference type="SFLD" id="SFLDS00029">
    <property type="entry name" value="Radical_SAM"/>
    <property type="match status" value="1"/>
</dbReference>
<dbReference type="GO" id="GO:0046872">
    <property type="term" value="F:metal ion binding"/>
    <property type="evidence" value="ECO:0007669"/>
    <property type="project" value="UniProtKB-KW"/>
</dbReference>
<reference evidence="13 14" key="1">
    <citation type="submission" date="2021-03" db="EMBL/GenBank/DDBJ databases">
        <title>Comparative Genomics and Metabolomics in the genus Turicibacter.</title>
        <authorList>
            <person name="Maki J."/>
            <person name="Looft T."/>
        </authorList>
    </citation>
    <scope>NUCLEOTIDE SEQUENCE</scope>
    <source>
        <strain evidence="13">ISU324</strain>
        <strain evidence="12 14">MMM721</strain>
    </source>
</reference>
<dbReference type="InterPro" id="IPR017896">
    <property type="entry name" value="4Fe4S_Fe-S-bd"/>
</dbReference>
<comment type="cofactor">
    <cofactor evidence="1">
        <name>[4Fe-4S] cluster</name>
        <dbReference type="ChEBI" id="CHEBI:49883"/>
    </cofactor>
</comment>
<evidence type="ECO:0000313" key="14">
    <source>
        <dbReference type="Proteomes" id="UP001058016"/>
    </source>
</evidence>
<dbReference type="PROSITE" id="PS01087">
    <property type="entry name" value="RADICAL_ACTIVATING"/>
    <property type="match status" value="1"/>
</dbReference>
<evidence type="ECO:0000256" key="4">
    <source>
        <dbReference type="ARBA" id="ARBA00022691"/>
    </source>
</evidence>
<dbReference type="EMBL" id="CP071250">
    <property type="protein sequence ID" value="UUF09113.1"/>
    <property type="molecule type" value="Genomic_DNA"/>
</dbReference>
<proteinExistence type="inferred from homology"/>
<dbReference type="PROSITE" id="PS51379">
    <property type="entry name" value="4FE4S_FER_2"/>
    <property type="match status" value="2"/>
</dbReference>
<dbReference type="NCBIfam" id="TIGR04041">
    <property type="entry name" value="activase_YjjW"/>
    <property type="match status" value="1"/>
</dbReference>
<dbReference type="InterPro" id="IPR034457">
    <property type="entry name" value="Organic_radical-activating"/>
</dbReference>
<dbReference type="Gene3D" id="3.30.70.20">
    <property type="match status" value="1"/>
</dbReference>
<evidence type="ECO:0000313" key="15">
    <source>
        <dbReference type="Proteomes" id="UP001058072"/>
    </source>
</evidence>
<dbReference type="GO" id="GO:0051539">
    <property type="term" value="F:4 iron, 4 sulfur cluster binding"/>
    <property type="evidence" value="ECO:0007669"/>
    <property type="project" value="UniProtKB-KW"/>
</dbReference>
<evidence type="ECO:0000313" key="13">
    <source>
        <dbReference type="EMBL" id="UUF09113.1"/>
    </source>
</evidence>
<keyword evidence="4" id="KW-0949">S-adenosyl-L-methionine</keyword>
<dbReference type="PIRSF" id="PIRSF000371">
    <property type="entry name" value="PFL_act_enz"/>
    <property type="match status" value="1"/>
</dbReference>
<keyword evidence="7" id="KW-0408">Iron</keyword>
<gene>
    <name evidence="12" type="ORF">J0J69_10155</name>
    <name evidence="13" type="ORF">J0J70_03735</name>
</gene>
<keyword evidence="3" id="KW-0004">4Fe-4S</keyword>
<dbReference type="SFLD" id="SFLDG01118">
    <property type="entry name" value="activating_enzymes__group_2"/>
    <property type="match status" value="1"/>
</dbReference>
<evidence type="ECO:0000256" key="1">
    <source>
        <dbReference type="ARBA" id="ARBA00001966"/>
    </source>
</evidence>
<feature type="domain" description="Radical SAM core" evidence="11">
    <location>
        <begin position="14"/>
        <end position="277"/>
    </location>
</feature>
<dbReference type="InterPro" id="IPR017900">
    <property type="entry name" value="4Fe4S_Fe_S_CS"/>
</dbReference>
<dbReference type="PROSITE" id="PS00198">
    <property type="entry name" value="4FE4S_FER_1"/>
    <property type="match status" value="1"/>
</dbReference>
<evidence type="ECO:0000256" key="2">
    <source>
        <dbReference type="ARBA" id="ARBA00009777"/>
    </source>
</evidence>
<sequence>MNGYLNKIIPFSSVDGPGNRTAIFLQGCNFDCVYCHNPETINHCINCSFCVSFCPVEALSVNREERRVLFNPALCVECDACTKKCHRNSTPKYKVQSADDIMKEIENYRPFIQGITVSGGECTLQAPFLIELFTKAKEIGLTCFIDTNGSTDLREHPELMALTDGIMLDIKVWDKETHRKYIKADNDMVLKNLDYLVDCGKLYEVRTVIVPELFNNEETIREVSKKISGHNIRYKLIKYRHLGVRKNHLNMQTPTDDDMKKLESIAHNLGVLNTIIV</sequence>
<dbReference type="InterPro" id="IPR023912">
    <property type="entry name" value="YjjW_bact"/>
</dbReference>
<dbReference type="InterPro" id="IPR012839">
    <property type="entry name" value="Organic_radical_activase"/>
</dbReference>
<dbReference type="SUPFAM" id="SSF54862">
    <property type="entry name" value="4Fe-4S ferredoxins"/>
    <property type="match status" value="1"/>
</dbReference>
<dbReference type="SUPFAM" id="SSF102114">
    <property type="entry name" value="Radical SAM enzymes"/>
    <property type="match status" value="1"/>
</dbReference>
<dbReference type="Proteomes" id="UP001058016">
    <property type="component" value="Chromosome"/>
</dbReference>
<keyword evidence="14" id="KW-1185">Reference proteome</keyword>
<protein>
    <submittedName>
        <fullName evidence="13">YjjW family glycine radical enzyme activase</fullName>
    </submittedName>
</protein>
<evidence type="ECO:0000259" key="10">
    <source>
        <dbReference type="PROSITE" id="PS51379"/>
    </source>
</evidence>
<evidence type="ECO:0000259" key="11">
    <source>
        <dbReference type="PROSITE" id="PS51918"/>
    </source>
</evidence>
<name>A0A9Q9CSP3_9FIRM</name>
<keyword evidence="8" id="KW-0411">Iron-sulfur</keyword>
<dbReference type="InterPro" id="IPR040074">
    <property type="entry name" value="BssD/PflA/YjjW"/>
</dbReference>
<dbReference type="EMBL" id="CP071249">
    <property type="protein sequence ID" value="UUF05435.1"/>
    <property type="molecule type" value="Genomic_DNA"/>
</dbReference>
<evidence type="ECO:0000256" key="3">
    <source>
        <dbReference type="ARBA" id="ARBA00022485"/>
    </source>
</evidence>
<dbReference type="GO" id="GO:0016491">
    <property type="term" value="F:oxidoreductase activity"/>
    <property type="evidence" value="ECO:0007669"/>
    <property type="project" value="UniProtKB-KW"/>
</dbReference>
<dbReference type="InterPro" id="IPR001989">
    <property type="entry name" value="Radical_activat_CS"/>
</dbReference>
<dbReference type="PANTHER" id="PTHR30352">
    <property type="entry name" value="PYRUVATE FORMATE-LYASE-ACTIVATING ENZYME"/>
    <property type="match status" value="1"/>
</dbReference>
<dbReference type="Proteomes" id="UP001058072">
    <property type="component" value="Chromosome"/>
</dbReference>
<dbReference type="InterPro" id="IPR058240">
    <property type="entry name" value="rSAM_sf"/>
</dbReference>